<feature type="region of interest" description="Disordered" evidence="2">
    <location>
        <begin position="1"/>
        <end position="43"/>
    </location>
</feature>
<feature type="compositionally biased region" description="Polar residues" evidence="2">
    <location>
        <begin position="10"/>
        <end position="35"/>
    </location>
</feature>
<keyword evidence="1" id="KW-0175">Coiled coil</keyword>
<gene>
    <name evidence="3" type="ORF">C468_00355</name>
</gene>
<reference evidence="3 4" key="1">
    <citation type="journal article" date="2014" name="PLoS Genet.">
        <title>Phylogenetically driven sequencing of extremely halophilic archaea reveals strategies for static and dynamic osmo-response.</title>
        <authorList>
            <person name="Becker E.A."/>
            <person name="Seitzer P.M."/>
            <person name="Tritt A."/>
            <person name="Larsen D."/>
            <person name="Krusor M."/>
            <person name="Yao A.I."/>
            <person name="Wu D."/>
            <person name="Madern D."/>
            <person name="Eisen J.A."/>
            <person name="Darling A.E."/>
            <person name="Facciotti M.T."/>
        </authorList>
    </citation>
    <scope>NUCLEOTIDE SEQUENCE [LARGE SCALE GENOMIC DNA]</scope>
    <source>
        <strain evidence="3 4">JCM 14978</strain>
    </source>
</reference>
<evidence type="ECO:0000313" key="4">
    <source>
        <dbReference type="Proteomes" id="UP000011546"/>
    </source>
</evidence>
<proteinExistence type="predicted"/>
<evidence type="ECO:0008006" key="5">
    <source>
        <dbReference type="Google" id="ProtNLM"/>
    </source>
</evidence>
<comment type="caution">
    <text evidence="3">The sequence shown here is derived from an EMBL/GenBank/DDBJ whole genome shotgun (WGS) entry which is preliminary data.</text>
</comment>
<keyword evidence="4" id="KW-1185">Reference proteome</keyword>
<feature type="coiled-coil region" evidence="1">
    <location>
        <begin position="120"/>
        <end position="166"/>
    </location>
</feature>
<feature type="region of interest" description="Disordered" evidence="2">
    <location>
        <begin position="499"/>
        <end position="532"/>
    </location>
</feature>
<sequence>MTGSAGAVGPSTSAQDIEVTNTVAGGNLTGENTTTPHEDPETVAEDGDTEQIASHLSGRLGTLLGGSTRNISAAEYDQARSLVGDEYDEVLSQYVTVAGETEQEDTAETFATVQNDTAELTALREEFETTRTEYEEAVAEGDTQRARQLARELARLSTEINVVTERLDKNLKSIENATGTDLESVRRNIESVRLTTAEISRTALQVELTATTITATAAPSTFSFQNATQLTGTLRTTNGTPISNKPVTIQVGERSYNIKTDAEGSYTLTYRPVFLPVNATSVPVEFRPTDTSPYLAANTTTPAQITAQTTTTVTVANDSITGNYQTPLRVSSIVTVGTNATVSGLPVRLLLDGQQIGTGETQPDGQVTLTGTVPADVAGGAANLQLQVPLSETAVTGSNTTTTAEITPVETQLTVNATVTGTDTEDISREAVLTGDFTLADGSPVPGQSLDVFVGDRQIGTVTSTADGSYQTTVAATEFDEGSDAPTIRTAFTGSETHLAASEATTTLDLPTASQRDTEGSTEDTSETSLLGSSSISQIVQTAGSEVSLQELAGIGGGLLLVGIILILVARRFGWDPRDRLTPPSSASSTAATDDTPPTTDPSGEPSAQTTRSQQLLDEAATALAAENTTVAVQLAYGSLRAALQTQVDTSEPTTHWEFYDRCQDADIESLAETKAVITAYEMATFAQPTVSTERAREVLEQVAAVIDQGGSTPADSQLLSDD</sequence>
<protein>
    <recommendedName>
        <fullName evidence="5">DUF4129 domain-containing protein</fullName>
    </recommendedName>
</protein>
<dbReference type="EMBL" id="AOJH01000001">
    <property type="protein sequence ID" value="EMA70437.1"/>
    <property type="molecule type" value="Genomic_DNA"/>
</dbReference>
<feature type="region of interest" description="Disordered" evidence="2">
    <location>
        <begin position="578"/>
        <end position="613"/>
    </location>
</feature>
<feature type="compositionally biased region" description="Low complexity" evidence="2">
    <location>
        <begin position="582"/>
        <end position="603"/>
    </location>
</feature>
<dbReference type="PATRIC" id="fig|1230456.3.peg.63"/>
<name>M0PK73_9EURY</name>
<organism evidence="3 4">
    <name type="scientific">Halorubrum kocurii JCM 14978</name>
    <dbReference type="NCBI Taxonomy" id="1230456"/>
    <lineage>
        <taxon>Archaea</taxon>
        <taxon>Methanobacteriati</taxon>
        <taxon>Methanobacteriota</taxon>
        <taxon>Stenosarchaea group</taxon>
        <taxon>Halobacteria</taxon>
        <taxon>Halobacteriales</taxon>
        <taxon>Haloferacaceae</taxon>
        <taxon>Halorubrum</taxon>
    </lineage>
</organism>
<evidence type="ECO:0000256" key="1">
    <source>
        <dbReference type="SAM" id="Coils"/>
    </source>
</evidence>
<dbReference type="AlphaFoldDB" id="M0PK73"/>
<dbReference type="STRING" id="1230456.C468_00355"/>
<evidence type="ECO:0000313" key="3">
    <source>
        <dbReference type="EMBL" id="EMA70437.1"/>
    </source>
</evidence>
<feature type="compositionally biased region" description="Polar residues" evidence="2">
    <location>
        <begin position="503"/>
        <end position="515"/>
    </location>
</feature>
<evidence type="ECO:0000256" key="2">
    <source>
        <dbReference type="SAM" id="MobiDB-lite"/>
    </source>
</evidence>
<accession>M0PK73</accession>
<dbReference type="Proteomes" id="UP000011546">
    <property type="component" value="Unassembled WGS sequence"/>
</dbReference>